<evidence type="ECO:0000313" key="1">
    <source>
        <dbReference type="EMBL" id="MBX36003.1"/>
    </source>
</evidence>
<name>A0A2P2N0J8_RHIMU</name>
<sequence>MVAFGPWNMLGEGKHIWCIKATIFPSIFYISLFQRISTEALQNQSHAKYMGLIIAIFCWTT</sequence>
<accession>A0A2P2N0J8</accession>
<dbReference type="AlphaFoldDB" id="A0A2P2N0J8"/>
<proteinExistence type="predicted"/>
<organism evidence="1">
    <name type="scientific">Rhizophora mucronata</name>
    <name type="common">Asiatic mangrove</name>
    <dbReference type="NCBI Taxonomy" id="61149"/>
    <lineage>
        <taxon>Eukaryota</taxon>
        <taxon>Viridiplantae</taxon>
        <taxon>Streptophyta</taxon>
        <taxon>Embryophyta</taxon>
        <taxon>Tracheophyta</taxon>
        <taxon>Spermatophyta</taxon>
        <taxon>Magnoliopsida</taxon>
        <taxon>eudicotyledons</taxon>
        <taxon>Gunneridae</taxon>
        <taxon>Pentapetalae</taxon>
        <taxon>rosids</taxon>
        <taxon>fabids</taxon>
        <taxon>Malpighiales</taxon>
        <taxon>Rhizophoraceae</taxon>
        <taxon>Rhizophora</taxon>
    </lineage>
</organism>
<reference evidence="1" key="1">
    <citation type="submission" date="2018-02" db="EMBL/GenBank/DDBJ databases">
        <title>Rhizophora mucronata_Transcriptome.</title>
        <authorList>
            <person name="Meera S.P."/>
            <person name="Sreeshan A."/>
            <person name="Augustine A."/>
        </authorList>
    </citation>
    <scope>NUCLEOTIDE SEQUENCE</scope>
    <source>
        <tissue evidence="1">Leaf</tissue>
    </source>
</reference>
<protein>
    <submittedName>
        <fullName evidence="1">Uncharacterized protein</fullName>
    </submittedName>
</protein>
<dbReference type="EMBL" id="GGEC01055519">
    <property type="protein sequence ID" value="MBX36003.1"/>
    <property type="molecule type" value="Transcribed_RNA"/>
</dbReference>